<evidence type="ECO:0008006" key="4">
    <source>
        <dbReference type="Google" id="ProtNLM"/>
    </source>
</evidence>
<dbReference type="EMBL" id="BAABCW010000026">
    <property type="protein sequence ID" value="GAA3521443.1"/>
    <property type="molecule type" value="Genomic_DNA"/>
</dbReference>
<feature type="transmembrane region" description="Helical" evidence="1">
    <location>
        <begin position="21"/>
        <end position="37"/>
    </location>
</feature>
<evidence type="ECO:0000256" key="1">
    <source>
        <dbReference type="SAM" id="Phobius"/>
    </source>
</evidence>
<keyword evidence="3" id="KW-1185">Reference proteome</keyword>
<comment type="caution">
    <text evidence="2">The sequence shown here is derived from an EMBL/GenBank/DDBJ whole genome shotgun (WGS) entry which is preliminary data.</text>
</comment>
<dbReference type="Proteomes" id="UP001500459">
    <property type="component" value="Unassembled WGS sequence"/>
</dbReference>
<name>A0ABP6UWX2_9FLAO</name>
<organism evidence="2 3">
    <name type="scientific">Aquimarina addita</name>
    <dbReference type="NCBI Taxonomy" id="870485"/>
    <lineage>
        <taxon>Bacteria</taxon>
        <taxon>Pseudomonadati</taxon>
        <taxon>Bacteroidota</taxon>
        <taxon>Flavobacteriia</taxon>
        <taxon>Flavobacteriales</taxon>
        <taxon>Flavobacteriaceae</taxon>
        <taxon>Aquimarina</taxon>
    </lineage>
</organism>
<reference evidence="3" key="1">
    <citation type="journal article" date="2019" name="Int. J. Syst. Evol. Microbiol.">
        <title>The Global Catalogue of Microorganisms (GCM) 10K type strain sequencing project: providing services to taxonomists for standard genome sequencing and annotation.</title>
        <authorList>
            <consortium name="The Broad Institute Genomics Platform"/>
            <consortium name="The Broad Institute Genome Sequencing Center for Infectious Disease"/>
            <person name="Wu L."/>
            <person name="Ma J."/>
        </authorList>
    </citation>
    <scope>NUCLEOTIDE SEQUENCE [LARGE SCALE GENOMIC DNA]</scope>
    <source>
        <strain evidence="3">JCM 17106</strain>
    </source>
</reference>
<gene>
    <name evidence="2" type="ORF">GCM10022393_39790</name>
</gene>
<keyword evidence="1" id="KW-0812">Transmembrane</keyword>
<proteinExistence type="predicted"/>
<evidence type="ECO:0000313" key="2">
    <source>
        <dbReference type="EMBL" id="GAA3521443.1"/>
    </source>
</evidence>
<keyword evidence="1" id="KW-0472">Membrane</keyword>
<protein>
    <recommendedName>
        <fullName evidence="4">Lipoprotein</fullName>
    </recommendedName>
</protein>
<keyword evidence="1" id="KW-1133">Transmembrane helix</keyword>
<accession>A0ABP6UWX2</accession>
<sequence>MLICWIDAMLYNYRFYTMKKNILYVIMLLGLVNFGCLNEKSNDQDIHYYKEILKLKNIDLKEVEVFFVIEEEDSTQNSIRNGIVFCNTDSTHTFSYSIDLQNNSSLKLTENYFDKSHPSYNNRSSLWEIAKLNFQYLYEIEKINPKSKGKLNYNIISFKKGFTQPKEIYLKDVSININSQKK</sequence>
<evidence type="ECO:0000313" key="3">
    <source>
        <dbReference type="Proteomes" id="UP001500459"/>
    </source>
</evidence>